<sequence length="263" mass="30038">MSGKDAYRKANQGRELDRLDEQHELFNRYIGDKITYAPLENPKKILEVGAIQAAKQYPDAEVVAADMAPLPERPLPSNIKFQQLNVFDPFPFEKESFDVVHMRFVLMHIPKPDDIVRRLTELVRPGGWLIIEDMDQPPKVIANAPSLSETFRTMRNFMDSRGVCPTVGSSLSQWFVETGAFNEVSVRHLSIPLSPDFSDSVFATLGRGMRLSMKRFLGEDSKDGQLAAIGLTPELQQRFKDEIEQSGWKYDIQLYFVWSQKRA</sequence>
<dbReference type="Proteomes" id="UP000298327">
    <property type="component" value="Unassembled WGS sequence"/>
</dbReference>
<protein>
    <submittedName>
        <fullName evidence="1">Uncharacterized protein</fullName>
    </submittedName>
</protein>
<evidence type="ECO:0000313" key="1">
    <source>
        <dbReference type="EMBL" id="TFY56184.1"/>
    </source>
</evidence>
<dbReference type="CDD" id="cd02440">
    <property type="entry name" value="AdoMet_MTases"/>
    <property type="match status" value="1"/>
</dbReference>
<dbReference type="GO" id="GO:0008168">
    <property type="term" value="F:methyltransferase activity"/>
    <property type="evidence" value="ECO:0007669"/>
    <property type="project" value="TreeGrafter"/>
</dbReference>
<dbReference type="EMBL" id="SEOQ01000849">
    <property type="protein sequence ID" value="TFY56184.1"/>
    <property type="molecule type" value="Genomic_DNA"/>
</dbReference>
<keyword evidence="2" id="KW-1185">Reference proteome</keyword>
<evidence type="ECO:0000313" key="2">
    <source>
        <dbReference type="Proteomes" id="UP000298327"/>
    </source>
</evidence>
<dbReference type="STRING" id="205917.A0A4Y9Y132"/>
<dbReference type="PANTHER" id="PTHR43591:SF24">
    <property type="entry name" value="2-METHOXY-6-POLYPRENYL-1,4-BENZOQUINOL METHYLASE, MITOCHONDRIAL"/>
    <property type="match status" value="1"/>
</dbReference>
<accession>A0A4Y9Y132</accession>
<comment type="caution">
    <text evidence="1">The sequence shown here is derived from an EMBL/GenBank/DDBJ whole genome shotgun (WGS) entry which is preliminary data.</text>
</comment>
<organism evidence="1 2">
    <name type="scientific">Dentipellis fragilis</name>
    <dbReference type="NCBI Taxonomy" id="205917"/>
    <lineage>
        <taxon>Eukaryota</taxon>
        <taxon>Fungi</taxon>
        <taxon>Dikarya</taxon>
        <taxon>Basidiomycota</taxon>
        <taxon>Agaricomycotina</taxon>
        <taxon>Agaricomycetes</taxon>
        <taxon>Russulales</taxon>
        <taxon>Hericiaceae</taxon>
        <taxon>Dentipellis</taxon>
    </lineage>
</organism>
<dbReference type="InterPro" id="IPR029063">
    <property type="entry name" value="SAM-dependent_MTases_sf"/>
</dbReference>
<dbReference type="Gene3D" id="3.40.50.150">
    <property type="entry name" value="Vaccinia Virus protein VP39"/>
    <property type="match status" value="1"/>
</dbReference>
<gene>
    <name evidence="1" type="ORF">EVG20_g9029</name>
</gene>
<dbReference type="SUPFAM" id="SSF53335">
    <property type="entry name" value="S-adenosyl-L-methionine-dependent methyltransferases"/>
    <property type="match status" value="1"/>
</dbReference>
<dbReference type="AlphaFoldDB" id="A0A4Y9Y132"/>
<reference evidence="1 2" key="1">
    <citation type="submission" date="2019-02" db="EMBL/GenBank/DDBJ databases">
        <title>Genome sequencing of the rare red list fungi Dentipellis fragilis.</title>
        <authorList>
            <person name="Buettner E."/>
            <person name="Kellner H."/>
        </authorList>
    </citation>
    <scope>NUCLEOTIDE SEQUENCE [LARGE SCALE GENOMIC DNA]</scope>
    <source>
        <strain evidence="1 2">DSM 105465</strain>
    </source>
</reference>
<dbReference type="Pfam" id="PF13489">
    <property type="entry name" value="Methyltransf_23"/>
    <property type="match status" value="1"/>
</dbReference>
<dbReference type="OrthoDB" id="506498at2759"/>
<proteinExistence type="predicted"/>
<dbReference type="PANTHER" id="PTHR43591">
    <property type="entry name" value="METHYLTRANSFERASE"/>
    <property type="match status" value="1"/>
</dbReference>
<name>A0A4Y9Y132_9AGAM</name>